<evidence type="ECO:0000256" key="7">
    <source>
        <dbReference type="ARBA" id="ARBA00023136"/>
    </source>
</evidence>
<feature type="domain" description="Cadherin" evidence="9">
    <location>
        <begin position="2"/>
        <end position="48"/>
    </location>
</feature>
<keyword evidence="5" id="KW-0130">Cell adhesion</keyword>
<sequence length="126" mass="14363">MRKLDRELPSERQFVIEVRATDKGNPPREGAGNVTIKVLDVNDNEPYFEKPLYTSSVPETALVGAPVMSVSAVDRDNEAKDNVFSYELMDEHKYFYMTTEADSSSSSVGVLRVKRVRFFFLIHMHT</sequence>
<dbReference type="InterPro" id="IPR050971">
    <property type="entry name" value="Cadherin-domain_protein"/>
</dbReference>
<evidence type="ECO:0000313" key="11">
    <source>
        <dbReference type="Proteomes" id="UP000267096"/>
    </source>
</evidence>
<evidence type="ECO:0000256" key="6">
    <source>
        <dbReference type="ARBA" id="ARBA00022989"/>
    </source>
</evidence>
<organism evidence="12">
    <name type="scientific">Anisakis simplex</name>
    <name type="common">Herring worm</name>
    <dbReference type="NCBI Taxonomy" id="6269"/>
    <lineage>
        <taxon>Eukaryota</taxon>
        <taxon>Metazoa</taxon>
        <taxon>Ecdysozoa</taxon>
        <taxon>Nematoda</taxon>
        <taxon>Chromadorea</taxon>
        <taxon>Rhabditida</taxon>
        <taxon>Spirurina</taxon>
        <taxon>Ascaridomorpha</taxon>
        <taxon>Ascaridoidea</taxon>
        <taxon>Anisakidae</taxon>
        <taxon>Anisakis</taxon>
        <taxon>Anisakis simplex complex</taxon>
    </lineage>
</organism>
<evidence type="ECO:0000256" key="4">
    <source>
        <dbReference type="ARBA" id="ARBA00022837"/>
    </source>
</evidence>
<gene>
    <name evidence="10" type="ORF">ASIM_LOCUS17020</name>
</gene>
<keyword evidence="11" id="KW-1185">Reference proteome</keyword>
<keyword evidence="4 8" id="KW-0106">Calcium</keyword>
<keyword evidence="2" id="KW-0812">Transmembrane</keyword>
<feature type="domain" description="Cadherin" evidence="9">
    <location>
        <begin position="49"/>
        <end position="115"/>
    </location>
</feature>
<evidence type="ECO:0000256" key="5">
    <source>
        <dbReference type="ARBA" id="ARBA00022889"/>
    </source>
</evidence>
<evidence type="ECO:0000256" key="2">
    <source>
        <dbReference type="ARBA" id="ARBA00022692"/>
    </source>
</evidence>
<comment type="subcellular location">
    <subcellularLocation>
        <location evidence="1">Membrane</location>
    </subcellularLocation>
</comment>
<dbReference type="WBParaSite" id="ASIM_0001761601-mRNA-1">
    <property type="protein sequence ID" value="ASIM_0001761601-mRNA-1"/>
    <property type="gene ID" value="ASIM_0001761601"/>
</dbReference>
<dbReference type="GO" id="GO:0005911">
    <property type="term" value="C:cell-cell junction"/>
    <property type="evidence" value="ECO:0007669"/>
    <property type="project" value="TreeGrafter"/>
</dbReference>
<dbReference type="InterPro" id="IPR002126">
    <property type="entry name" value="Cadherin-like_dom"/>
</dbReference>
<reference evidence="12" key="1">
    <citation type="submission" date="2017-02" db="UniProtKB">
        <authorList>
            <consortium name="WormBaseParasite"/>
        </authorList>
    </citation>
    <scope>IDENTIFICATION</scope>
</reference>
<protein>
    <submittedName>
        <fullName evidence="12">Cadherin domain-containing protein</fullName>
    </submittedName>
</protein>
<evidence type="ECO:0000313" key="10">
    <source>
        <dbReference type="EMBL" id="VDK59280.1"/>
    </source>
</evidence>
<evidence type="ECO:0000256" key="1">
    <source>
        <dbReference type="ARBA" id="ARBA00004370"/>
    </source>
</evidence>
<evidence type="ECO:0000259" key="9">
    <source>
        <dbReference type="PROSITE" id="PS50268"/>
    </source>
</evidence>
<dbReference type="PROSITE" id="PS00232">
    <property type="entry name" value="CADHERIN_1"/>
    <property type="match status" value="1"/>
</dbReference>
<keyword evidence="7" id="KW-0472">Membrane</keyword>
<dbReference type="PROSITE" id="PS50268">
    <property type="entry name" value="CADHERIN_2"/>
    <property type="match status" value="2"/>
</dbReference>
<evidence type="ECO:0000256" key="3">
    <source>
        <dbReference type="ARBA" id="ARBA00022737"/>
    </source>
</evidence>
<dbReference type="CDD" id="cd11304">
    <property type="entry name" value="Cadherin_repeat"/>
    <property type="match status" value="2"/>
</dbReference>
<dbReference type="InterPro" id="IPR015919">
    <property type="entry name" value="Cadherin-like_sf"/>
</dbReference>
<dbReference type="PRINTS" id="PR00205">
    <property type="entry name" value="CADHERIN"/>
</dbReference>
<dbReference type="EMBL" id="UYRR01033654">
    <property type="protein sequence ID" value="VDK59280.1"/>
    <property type="molecule type" value="Genomic_DNA"/>
</dbReference>
<dbReference type="Proteomes" id="UP000267096">
    <property type="component" value="Unassembled WGS sequence"/>
</dbReference>
<keyword evidence="3" id="KW-0677">Repeat</keyword>
<dbReference type="PANTHER" id="PTHR24025:SF23">
    <property type="entry name" value="NEURAL-CADHERIN"/>
    <property type="match status" value="1"/>
</dbReference>
<dbReference type="GO" id="GO:0005509">
    <property type="term" value="F:calcium ion binding"/>
    <property type="evidence" value="ECO:0007669"/>
    <property type="project" value="UniProtKB-UniRule"/>
</dbReference>
<dbReference type="InterPro" id="IPR020894">
    <property type="entry name" value="Cadherin_CS"/>
</dbReference>
<dbReference type="GO" id="GO:0005886">
    <property type="term" value="C:plasma membrane"/>
    <property type="evidence" value="ECO:0007669"/>
    <property type="project" value="InterPro"/>
</dbReference>
<proteinExistence type="predicted"/>
<dbReference type="PANTHER" id="PTHR24025">
    <property type="entry name" value="DESMOGLEIN FAMILY MEMBER"/>
    <property type="match status" value="1"/>
</dbReference>
<evidence type="ECO:0000313" key="12">
    <source>
        <dbReference type="WBParaSite" id="ASIM_0001761601-mRNA-1"/>
    </source>
</evidence>
<dbReference type="AlphaFoldDB" id="A0A0M3K9H2"/>
<evidence type="ECO:0000256" key="8">
    <source>
        <dbReference type="PROSITE-ProRule" id="PRU00043"/>
    </source>
</evidence>
<keyword evidence="6" id="KW-1133">Transmembrane helix</keyword>
<dbReference type="SUPFAM" id="SSF49313">
    <property type="entry name" value="Cadherin-like"/>
    <property type="match status" value="2"/>
</dbReference>
<reference evidence="10 11" key="2">
    <citation type="submission" date="2018-11" db="EMBL/GenBank/DDBJ databases">
        <authorList>
            <consortium name="Pathogen Informatics"/>
        </authorList>
    </citation>
    <scope>NUCLEOTIDE SEQUENCE [LARGE SCALE GENOMIC DNA]</scope>
</reference>
<dbReference type="GO" id="GO:0007156">
    <property type="term" value="P:homophilic cell adhesion via plasma membrane adhesion molecules"/>
    <property type="evidence" value="ECO:0007669"/>
    <property type="project" value="InterPro"/>
</dbReference>
<accession>A0A0M3K9H2</accession>
<name>A0A0M3K9H2_ANISI</name>
<dbReference type="OrthoDB" id="6252479at2759"/>
<dbReference type="Gene3D" id="2.60.40.60">
    <property type="entry name" value="Cadherins"/>
    <property type="match status" value="2"/>
</dbReference>